<dbReference type="OrthoDB" id="5307922at2759"/>
<keyword evidence="2" id="KW-1185">Reference proteome</keyword>
<gene>
    <name evidence="1" type="ORF">BS47DRAFT_747589</name>
</gene>
<dbReference type="InterPro" id="IPR011042">
    <property type="entry name" value="6-blade_b-propeller_TolB-like"/>
</dbReference>
<evidence type="ECO:0000313" key="1">
    <source>
        <dbReference type="EMBL" id="KAF9503777.1"/>
    </source>
</evidence>
<dbReference type="PANTHER" id="PTHR11799:SF30">
    <property type="entry name" value="SERUM PARAOXONASE_ARYLESTERASE 2"/>
    <property type="match status" value="1"/>
</dbReference>
<reference evidence="1" key="1">
    <citation type="journal article" date="2020" name="Nat. Commun.">
        <title>Large-scale genome sequencing of mycorrhizal fungi provides insights into the early evolution of symbiotic traits.</title>
        <authorList>
            <person name="Miyauchi S."/>
            <person name="Kiss E."/>
            <person name="Kuo A."/>
            <person name="Drula E."/>
            <person name="Kohler A."/>
            <person name="Sanchez-Garcia M."/>
            <person name="Morin E."/>
            <person name="Andreopoulos B."/>
            <person name="Barry K.W."/>
            <person name="Bonito G."/>
            <person name="Buee M."/>
            <person name="Carver A."/>
            <person name="Chen C."/>
            <person name="Cichocki N."/>
            <person name="Clum A."/>
            <person name="Culley D."/>
            <person name="Crous P.W."/>
            <person name="Fauchery L."/>
            <person name="Girlanda M."/>
            <person name="Hayes R.D."/>
            <person name="Keri Z."/>
            <person name="LaButti K."/>
            <person name="Lipzen A."/>
            <person name="Lombard V."/>
            <person name="Magnuson J."/>
            <person name="Maillard F."/>
            <person name="Murat C."/>
            <person name="Nolan M."/>
            <person name="Ohm R.A."/>
            <person name="Pangilinan J."/>
            <person name="Pereira M.F."/>
            <person name="Perotto S."/>
            <person name="Peter M."/>
            <person name="Pfister S."/>
            <person name="Riley R."/>
            <person name="Sitrit Y."/>
            <person name="Stielow J.B."/>
            <person name="Szollosi G."/>
            <person name="Zifcakova L."/>
            <person name="Stursova M."/>
            <person name="Spatafora J.W."/>
            <person name="Tedersoo L."/>
            <person name="Vaario L.M."/>
            <person name="Yamada A."/>
            <person name="Yan M."/>
            <person name="Wang P."/>
            <person name="Xu J."/>
            <person name="Bruns T."/>
            <person name="Baldrian P."/>
            <person name="Vilgalys R."/>
            <person name="Dunand C."/>
            <person name="Henrissat B."/>
            <person name="Grigoriev I.V."/>
            <person name="Hibbett D."/>
            <person name="Nagy L.G."/>
            <person name="Martin F.M."/>
        </authorList>
    </citation>
    <scope>NUCLEOTIDE SEQUENCE</scope>
    <source>
        <strain evidence="1">UP504</strain>
    </source>
</reference>
<proteinExistence type="predicted"/>
<comment type="caution">
    <text evidence="1">The sequence shown here is derived from an EMBL/GenBank/DDBJ whole genome shotgun (WGS) entry which is preliminary data.</text>
</comment>
<accession>A0A9P6ADW2</accession>
<dbReference type="Gene3D" id="2.120.10.30">
    <property type="entry name" value="TolB, C-terminal domain"/>
    <property type="match status" value="1"/>
</dbReference>
<protein>
    <submittedName>
        <fullName evidence="1">Uncharacterized protein</fullName>
    </submittedName>
</protein>
<dbReference type="PANTHER" id="PTHR11799">
    <property type="entry name" value="PARAOXONASE"/>
    <property type="match status" value="1"/>
</dbReference>
<dbReference type="Proteomes" id="UP000886523">
    <property type="component" value="Unassembled WGS sequence"/>
</dbReference>
<name>A0A9P6ADW2_9AGAM</name>
<evidence type="ECO:0000313" key="2">
    <source>
        <dbReference type="Proteomes" id="UP000886523"/>
    </source>
</evidence>
<sequence>MVKKISIVNQILLVASAIWIWQVGRPGWKDFARAFRNSRTQIHTPGYYFAGDANKTCEIINRPDPSKISHCEDGVRIAHKTLLITCDPARPDWNPAMGIMTNSSINGTLWIYDYGNDNSLQPVELVGFPTTRTFHPLGLDVVPATASEPAYAFVVNLETNAGAVEVFTISDKAPYKAFYTRTLEHPLTHAPNALVAISSTQLYVSIDHRFTARMPKWKGIFSLVEDVLQAPLAWVTYIEILPDGTVHYSKAANFINFANVP</sequence>
<dbReference type="EMBL" id="MU129302">
    <property type="protein sequence ID" value="KAF9503777.1"/>
    <property type="molecule type" value="Genomic_DNA"/>
</dbReference>
<organism evidence="1 2">
    <name type="scientific">Hydnum rufescens UP504</name>
    <dbReference type="NCBI Taxonomy" id="1448309"/>
    <lineage>
        <taxon>Eukaryota</taxon>
        <taxon>Fungi</taxon>
        <taxon>Dikarya</taxon>
        <taxon>Basidiomycota</taxon>
        <taxon>Agaricomycotina</taxon>
        <taxon>Agaricomycetes</taxon>
        <taxon>Cantharellales</taxon>
        <taxon>Hydnaceae</taxon>
        <taxon>Hydnum</taxon>
    </lineage>
</organism>
<dbReference type="AlphaFoldDB" id="A0A9P6ADW2"/>
<dbReference type="InterPro" id="IPR051288">
    <property type="entry name" value="Serum_paraoxonase/arylesterase"/>
</dbReference>
<dbReference type="SUPFAM" id="SSF63829">
    <property type="entry name" value="Calcium-dependent phosphotriesterase"/>
    <property type="match status" value="1"/>
</dbReference>